<organism evidence="1 2">
    <name type="scientific">Nesidiocoris tenuis</name>
    <dbReference type="NCBI Taxonomy" id="355587"/>
    <lineage>
        <taxon>Eukaryota</taxon>
        <taxon>Metazoa</taxon>
        <taxon>Ecdysozoa</taxon>
        <taxon>Arthropoda</taxon>
        <taxon>Hexapoda</taxon>
        <taxon>Insecta</taxon>
        <taxon>Pterygota</taxon>
        <taxon>Neoptera</taxon>
        <taxon>Paraneoptera</taxon>
        <taxon>Hemiptera</taxon>
        <taxon>Heteroptera</taxon>
        <taxon>Panheteroptera</taxon>
        <taxon>Cimicomorpha</taxon>
        <taxon>Miridae</taxon>
        <taxon>Dicyphina</taxon>
        <taxon>Nesidiocoris</taxon>
    </lineage>
</organism>
<evidence type="ECO:0000313" key="1">
    <source>
        <dbReference type="EMBL" id="CAB0009871.1"/>
    </source>
</evidence>
<proteinExistence type="predicted"/>
<dbReference type="Proteomes" id="UP000479000">
    <property type="component" value="Unassembled WGS sequence"/>
</dbReference>
<dbReference type="AlphaFoldDB" id="A0A6H5GYF7"/>
<feature type="non-terminal residue" evidence="1">
    <location>
        <position position="51"/>
    </location>
</feature>
<protein>
    <submittedName>
        <fullName evidence="1">Uncharacterized protein</fullName>
    </submittedName>
</protein>
<reference evidence="1 2" key="1">
    <citation type="submission" date="2020-02" db="EMBL/GenBank/DDBJ databases">
        <authorList>
            <person name="Ferguson B K."/>
        </authorList>
    </citation>
    <scope>NUCLEOTIDE SEQUENCE [LARGE SCALE GENOMIC DNA]</scope>
</reference>
<accession>A0A6H5GYF7</accession>
<dbReference type="EMBL" id="CADCXU010022410">
    <property type="protein sequence ID" value="CAB0009871.1"/>
    <property type="molecule type" value="Genomic_DNA"/>
</dbReference>
<keyword evidence="2" id="KW-1185">Reference proteome</keyword>
<gene>
    <name evidence="1" type="ORF">NTEN_LOCUS14944</name>
</gene>
<evidence type="ECO:0000313" key="2">
    <source>
        <dbReference type="Proteomes" id="UP000479000"/>
    </source>
</evidence>
<sequence length="51" mass="5939">MNPLERNFLLRNARSTYVLREPVVPLIARGTSAFFIESHIMNNNELYSQTN</sequence>
<name>A0A6H5GYF7_9HEMI</name>